<keyword evidence="2 4" id="KW-0648">Protein biosynthesis</keyword>
<gene>
    <name evidence="6" type="ORF">EDC28_102146</name>
</gene>
<dbReference type="PIRSF" id="PIRSF006181">
    <property type="entry name" value="EbsC_YbaK"/>
    <property type="match status" value="1"/>
</dbReference>
<dbReference type="GO" id="GO:0016829">
    <property type="term" value="F:lyase activity"/>
    <property type="evidence" value="ECO:0007669"/>
    <property type="project" value="UniProtKB-KW"/>
</dbReference>
<dbReference type="InterPro" id="IPR036754">
    <property type="entry name" value="YbaK/aa-tRNA-synt-asso_dom_sf"/>
</dbReference>
<dbReference type="Gene3D" id="3.90.960.10">
    <property type="entry name" value="YbaK/aminoacyl-tRNA synthetase-associated domain"/>
    <property type="match status" value="1"/>
</dbReference>
<evidence type="ECO:0000259" key="5">
    <source>
        <dbReference type="Pfam" id="PF04073"/>
    </source>
</evidence>
<dbReference type="AlphaFoldDB" id="A0A3N1PCV3"/>
<comment type="caution">
    <text evidence="6">The sequence shown here is derived from an EMBL/GenBank/DDBJ whole genome shotgun (WGS) entry which is preliminary data.</text>
</comment>
<dbReference type="EMBL" id="RJUL01000002">
    <property type="protein sequence ID" value="ROQ29774.1"/>
    <property type="molecule type" value="Genomic_DNA"/>
</dbReference>
<keyword evidence="7" id="KW-1185">Reference proteome</keyword>
<comment type="similarity">
    <text evidence="1 4">Belongs to the prolyl-tRNA editing family. YbaK/EbsC subfamily.</text>
</comment>
<dbReference type="SUPFAM" id="SSF55826">
    <property type="entry name" value="YbaK/ProRS associated domain"/>
    <property type="match status" value="1"/>
</dbReference>
<evidence type="ECO:0000256" key="4">
    <source>
        <dbReference type="PIRNR" id="PIRNR006181"/>
    </source>
</evidence>
<sequence length="155" mass="16245">MTPAILLLQKQNVAHQVLSYEHDPKAPAYGLEAADVLGLPYNQVFKTLLAKLDSGKLVVALVPVDKQLDLKHLAKAAGAKKAEMAPPAEAEKATGYVVGGISPLGQKKRLALFIDASASALALIHVSAGRRGLEVALSPTALCQLTQGSFADIAR</sequence>
<dbReference type="InterPro" id="IPR004369">
    <property type="entry name" value="Prolyl-tRNA_editing_YbaK/EbsC"/>
</dbReference>
<dbReference type="RefSeq" id="WP_123420690.1">
    <property type="nucleotide sequence ID" value="NZ_RJUL01000002.1"/>
</dbReference>
<evidence type="ECO:0000256" key="3">
    <source>
        <dbReference type="ARBA" id="ARBA00023239"/>
    </source>
</evidence>
<evidence type="ECO:0000313" key="6">
    <source>
        <dbReference type="EMBL" id="ROQ29774.1"/>
    </source>
</evidence>
<dbReference type="Proteomes" id="UP000268033">
    <property type="component" value="Unassembled WGS sequence"/>
</dbReference>
<evidence type="ECO:0000256" key="1">
    <source>
        <dbReference type="ARBA" id="ARBA00009798"/>
    </source>
</evidence>
<dbReference type="InterPro" id="IPR007214">
    <property type="entry name" value="YbaK/aa-tRNA-synth-assoc-dom"/>
</dbReference>
<dbReference type="PANTHER" id="PTHR30411">
    <property type="entry name" value="CYTOPLASMIC PROTEIN"/>
    <property type="match status" value="1"/>
</dbReference>
<evidence type="ECO:0000313" key="7">
    <source>
        <dbReference type="Proteomes" id="UP000268033"/>
    </source>
</evidence>
<evidence type="ECO:0000256" key="2">
    <source>
        <dbReference type="ARBA" id="ARBA00022917"/>
    </source>
</evidence>
<dbReference type="CDD" id="cd00002">
    <property type="entry name" value="YbaK_deacylase"/>
    <property type="match status" value="1"/>
</dbReference>
<dbReference type="PANTHER" id="PTHR30411:SF0">
    <property type="entry name" value="CYS-TRNA(PRO)_CYS-TRNA(CYS) DEACYLASE YBAK"/>
    <property type="match status" value="1"/>
</dbReference>
<dbReference type="Pfam" id="PF04073">
    <property type="entry name" value="tRNA_edit"/>
    <property type="match status" value="1"/>
</dbReference>
<proteinExistence type="inferred from homology"/>
<organism evidence="6 7">
    <name type="scientific">Gallaecimonas pentaromativorans</name>
    <dbReference type="NCBI Taxonomy" id="584787"/>
    <lineage>
        <taxon>Bacteria</taxon>
        <taxon>Pseudomonadati</taxon>
        <taxon>Pseudomonadota</taxon>
        <taxon>Gammaproteobacteria</taxon>
        <taxon>Enterobacterales</taxon>
        <taxon>Gallaecimonadaceae</taxon>
        <taxon>Gallaecimonas</taxon>
    </lineage>
</organism>
<keyword evidence="3 4" id="KW-0456">Lyase</keyword>
<dbReference type="GO" id="GO:0002161">
    <property type="term" value="F:aminoacyl-tRNA deacylase activity"/>
    <property type="evidence" value="ECO:0007669"/>
    <property type="project" value="InterPro"/>
</dbReference>
<feature type="domain" description="YbaK/aminoacyl-tRNA synthetase-associated" evidence="5">
    <location>
        <begin position="32"/>
        <end position="142"/>
    </location>
</feature>
<protein>
    <recommendedName>
        <fullName evidence="4">Cys-tRNA(Pro)/Cys-tRNA(Cys) deacylase</fullName>
        <ecNumber evidence="4">4.2.-.-</ecNumber>
    </recommendedName>
</protein>
<dbReference type="GO" id="GO:0006412">
    <property type="term" value="P:translation"/>
    <property type="evidence" value="ECO:0007669"/>
    <property type="project" value="UniProtKB-KW"/>
</dbReference>
<dbReference type="STRING" id="584787.GCA_001247655_03076"/>
<reference evidence="6 7" key="1">
    <citation type="submission" date="2018-11" db="EMBL/GenBank/DDBJ databases">
        <title>Genomic Encyclopedia of Type Strains, Phase IV (KMG-IV): sequencing the most valuable type-strain genomes for metagenomic binning, comparative biology and taxonomic classification.</title>
        <authorList>
            <person name="Goeker M."/>
        </authorList>
    </citation>
    <scope>NUCLEOTIDE SEQUENCE [LARGE SCALE GENOMIC DNA]</scope>
    <source>
        <strain evidence="6 7">DSM 21945</strain>
    </source>
</reference>
<accession>A0A3N1PCV3</accession>
<dbReference type="NCBIfam" id="TIGR00011">
    <property type="entry name" value="YbaK_EbsC"/>
    <property type="match status" value="1"/>
</dbReference>
<dbReference type="EC" id="4.2.-.-" evidence="4"/>
<name>A0A3N1PCV3_9GAMM</name>